<organism evidence="2">
    <name type="scientific">viral metagenome</name>
    <dbReference type="NCBI Taxonomy" id="1070528"/>
    <lineage>
        <taxon>unclassified sequences</taxon>
        <taxon>metagenomes</taxon>
        <taxon>organismal metagenomes</taxon>
    </lineage>
</organism>
<evidence type="ECO:0000313" key="2">
    <source>
        <dbReference type="EMBL" id="QHT08555.1"/>
    </source>
</evidence>
<feature type="domain" description="TNase-like" evidence="1">
    <location>
        <begin position="64"/>
        <end position="190"/>
    </location>
</feature>
<evidence type="ECO:0000259" key="1">
    <source>
        <dbReference type="PROSITE" id="PS50830"/>
    </source>
</evidence>
<dbReference type="InterPro" id="IPR035437">
    <property type="entry name" value="SNase_OB-fold_sf"/>
</dbReference>
<dbReference type="InterPro" id="IPR016071">
    <property type="entry name" value="Staphylococal_nuclease_OB-fold"/>
</dbReference>
<name>A0A6C0CYL5_9ZZZZ</name>
<dbReference type="PROSITE" id="PS50830">
    <property type="entry name" value="TNASE_3"/>
    <property type="match status" value="1"/>
</dbReference>
<dbReference type="SUPFAM" id="SSF50199">
    <property type="entry name" value="Staphylococcal nuclease"/>
    <property type="match status" value="1"/>
</dbReference>
<sequence length="190" mass="21836">MKVKVKIFLDMLSFLNRLCCFPNRNKKTNTETVSDVIRRNNIISSFTNDFSNVEWDNTTPFVPPIKSGYVIKVYDGDTITIAAKMPYMNSPIYRFSVRLKGIDCPEIKSKSLIEKELALNARDALANKIMRKNVILHNVSLEKYGRLLADVYCEGIHMNQWMLNNKFALPYDGGKKTRPSEWDGDDSVDE</sequence>
<protein>
    <recommendedName>
        <fullName evidence="1">TNase-like domain-containing protein</fullName>
    </recommendedName>
</protein>
<dbReference type="Pfam" id="PF00565">
    <property type="entry name" value="SNase"/>
    <property type="match status" value="1"/>
</dbReference>
<accession>A0A6C0CYL5</accession>
<dbReference type="SMART" id="SM00318">
    <property type="entry name" value="SNc"/>
    <property type="match status" value="1"/>
</dbReference>
<dbReference type="Gene3D" id="2.40.50.90">
    <property type="match status" value="1"/>
</dbReference>
<proteinExistence type="predicted"/>
<dbReference type="EMBL" id="MN739498">
    <property type="protein sequence ID" value="QHT08555.1"/>
    <property type="molecule type" value="Genomic_DNA"/>
</dbReference>
<reference evidence="2" key="1">
    <citation type="journal article" date="2020" name="Nature">
        <title>Giant virus diversity and host interactions through global metagenomics.</title>
        <authorList>
            <person name="Schulz F."/>
            <person name="Roux S."/>
            <person name="Paez-Espino D."/>
            <person name="Jungbluth S."/>
            <person name="Walsh D.A."/>
            <person name="Denef V.J."/>
            <person name="McMahon K.D."/>
            <person name="Konstantinidis K.T."/>
            <person name="Eloe-Fadrosh E.A."/>
            <person name="Kyrpides N.C."/>
            <person name="Woyke T."/>
        </authorList>
    </citation>
    <scope>NUCLEOTIDE SEQUENCE</scope>
    <source>
        <strain evidence="2">GVMAG-M-3300022752-66</strain>
    </source>
</reference>
<dbReference type="AlphaFoldDB" id="A0A6C0CYL5"/>